<evidence type="ECO:0000256" key="1">
    <source>
        <dbReference type="SAM" id="MobiDB-lite"/>
    </source>
</evidence>
<organism evidence="3 4">
    <name type="scientific">Dufourea novaeangliae</name>
    <name type="common">Sweat bee</name>
    <dbReference type="NCBI Taxonomy" id="178035"/>
    <lineage>
        <taxon>Eukaryota</taxon>
        <taxon>Metazoa</taxon>
        <taxon>Ecdysozoa</taxon>
        <taxon>Arthropoda</taxon>
        <taxon>Hexapoda</taxon>
        <taxon>Insecta</taxon>
        <taxon>Pterygota</taxon>
        <taxon>Neoptera</taxon>
        <taxon>Endopterygota</taxon>
        <taxon>Hymenoptera</taxon>
        <taxon>Apocrita</taxon>
        <taxon>Aculeata</taxon>
        <taxon>Apoidea</taxon>
        <taxon>Anthophila</taxon>
        <taxon>Halictidae</taxon>
        <taxon>Rophitinae</taxon>
        <taxon>Dufourea</taxon>
    </lineage>
</organism>
<feature type="compositionally biased region" description="Polar residues" evidence="1">
    <location>
        <begin position="511"/>
        <end position="529"/>
    </location>
</feature>
<feature type="compositionally biased region" description="Basic and acidic residues" evidence="1">
    <location>
        <begin position="436"/>
        <end position="451"/>
    </location>
</feature>
<evidence type="ECO:0000313" key="3">
    <source>
        <dbReference type="EMBL" id="KZC06511.1"/>
    </source>
</evidence>
<keyword evidence="2" id="KW-0812">Transmembrane</keyword>
<accession>A0A154P3Q9</accession>
<dbReference type="EMBL" id="KQ434809">
    <property type="protein sequence ID" value="KZC06511.1"/>
    <property type="molecule type" value="Genomic_DNA"/>
</dbReference>
<sequence>MAYQDKRNALQLNIKINSENLFPYPQKYNAGSLRVPADPSWPKIPQRKLIDDISDAIEPPCIIALTGSPKRSRTVVQTPLNQSPKSTITRDSAYSSFNHQRLTSSVHTLKRLPGTIDPRFKKVNNVKRNQDLTEKKTDRGDVSISTKPLHNAEIIKTIPERETNIHRINTPNGEMFHETRKIKESNVKAGLSSVQTKNSGGSKNMNVEQDLEQRNCARNLESTDVREMSEDISKNEIMQNDKCTKNISCNEESESTMNDANIQVDVTSLPIQENNGQLFFVLDKKLQPQPLNTIQLDTITLPQEYLKQCYNVQVPVLTYQNIPMPIPAVRTNVVQQCLINSEHQNQSETTPLFKEDAKHSVHISDTQSLTQDKQVTFDRTENMNKSLVNDAETKDIKEPQMCNSKKQNTVKAQNIIPNENKENFSKSNSIHSDSNVPEKLDRSKIHRKQQESSDSEYYIPNTMKKNVHSSILQHTNAKKIVCNTSGGETTDSEFIPQKNVQKKEFTNVNKPATKSHKNSAFNYEQPNFSSKDRKDCVQTIPQSNKTISDEDQLYQKRKRAVYETKVRNKSEQNLPCSRNECSKKLCRSSEPHITFKQRKGPGKFSRKARSYFQKNSHSALVDSDYTLMWPNCQYHKYRCSQTNIHKLNSHRTKKIGHHSNAKLSIYEKNANTQIENNVNCIEKNYLQNEQNITSCQNGMTNMSKTCLQNNKCKCDISPRSNTNDMIESTKGIPPKTQELLNKSYWEYYNKLKHKIKNTGNMEQQYFYQLARDKSETIKGKADEVCDKDYHNQLNLNPELHTLQQCSALSSMINKALDSNLQSNIVQTSQLYLNGNIKSSTDPMADTQSANANNVMTNWTDGEPILHKIKCKRGSENDKQYLELKSIIFFGGMMYILIIFLPMLYDYFYHEVYDDYENLTYLELIVDYVLSSFKEAFGGVFSGAKKIFFYPVRLQTKL</sequence>
<dbReference type="AlphaFoldDB" id="A0A154P3Q9"/>
<feature type="region of interest" description="Disordered" evidence="1">
    <location>
        <begin position="417"/>
        <end position="454"/>
    </location>
</feature>
<feature type="region of interest" description="Disordered" evidence="1">
    <location>
        <begin position="511"/>
        <end position="534"/>
    </location>
</feature>
<dbReference type="Proteomes" id="UP000076502">
    <property type="component" value="Unassembled WGS sequence"/>
</dbReference>
<gene>
    <name evidence="3" type="ORF">WN55_10422</name>
</gene>
<keyword evidence="4" id="KW-1185">Reference proteome</keyword>
<dbReference type="OrthoDB" id="7616628at2759"/>
<evidence type="ECO:0000256" key="2">
    <source>
        <dbReference type="SAM" id="Phobius"/>
    </source>
</evidence>
<proteinExistence type="predicted"/>
<reference evidence="3 4" key="1">
    <citation type="submission" date="2015-07" db="EMBL/GenBank/DDBJ databases">
        <title>The genome of Dufourea novaeangliae.</title>
        <authorList>
            <person name="Pan H."/>
            <person name="Kapheim K."/>
        </authorList>
    </citation>
    <scope>NUCLEOTIDE SEQUENCE [LARGE SCALE GENOMIC DNA]</scope>
    <source>
        <strain evidence="3">0120121106</strain>
        <tissue evidence="3">Whole body</tissue>
    </source>
</reference>
<keyword evidence="2" id="KW-0472">Membrane</keyword>
<feature type="transmembrane region" description="Helical" evidence="2">
    <location>
        <begin position="886"/>
        <end position="904"/>
    </location>
</feature>
<name>A0A154P3Q9_DUFNO</name>
<evidence type="ECO:0000313" key="4">
    <source>
        <dbReference type="Proteomes" id="UP000076502"/>
    </source>
</evidence>
<protein>
    <submittedName>
        <fullName evidence="3">Uncharacterized protein</fullName>
    </submittedName>
</protein>
<keyword evidence="2" id="KW-1133">Transmembrane helix</keyword>